<feature type="transmembrane region" description="Helical" evidence="2">
    <location>
        <begin position="255"/>
        <end position="275"/>
    </location>
</feature>
<evidence type="ECO:0000256" key="1">
    <source>
        <dbReference type="SAM" id="MobiDB-lite"/>
    </source>
</evidence>
<dbReference type="EMBL" id="QXFY01000159">
    <property type="protein sequence ID" value="KAE9354242.1"/>
    <property type="molecule type" value="Genomic_DNA"/>
</dbReference>
<dbReference type="Proteomes" id="UP000441208">
    <property type="component" value="Unassembled WGS sequence"/>
</dbReference>
<sequence length="287" mass="32281">MAGGGTESTAATDCSRRLIVGGHGAAREPDEPVNSRRNRRTPLATTDNSSVGNSSHWSYQHAASPMCRPTSLEMKRRHLANVEALHGKLADVPRHWLWVRFLHNSFFARRLLRSGMLLSAGLLTGYLFHRAFVDTWLADHKDVDSDEYDNCQSVATFSSLIYQTLPAAIVLSLPGSGLRAFEPFKREDHRTKTHDNSQEEAHSTSVATIRRCFIFQLCEVLAVFMLLFDVGLVLYFLHVLFVGALTSCGSFTTQLFTILAAFCYAGLFSVLYYFARYREHQRCANLH</sequence>
<dbReference type="EMBL" id="QXFX01000138">
    <property type="protein sequence ID" value="KAE9129632.1"/>
    <property type="molecule type" value="Genomic_DNA"/>
</dbReference>
<feature type="transmembrane region" description="Helical" evidence="2">
    <location>
        <begin position="160"/>
        <end position="181"/>
    </location>
</feature>
<dbReference type="Proteomes" id="UP000440367">
    <property type="component" value="Unassembled WGS sequence"/>
</dbReference>
<dbReference type="Proteomes" id="UP000437068">
    <property type="component" value="Unassembled WGS sequence"/>
</dbReference>
<evidence type="ECO:0000313" key="7">
    <source>
        <dbReference type="EMBL" id="KAE9151863.1"/>
    </source>
</evidence>
<evidence type="ECO:0000313" key="11">
    <source>
        <dbReference type="EMBL" id="KAE9322123.1"/>
    </source>
</evidence>
<evidence type="ECO:0000313" key="21">
    <source>
        <dbReference type="Proteomes" id="UP000486351"/>
    </source>
</evidence>
<proteinExistence type="predicted"/>
<organism evidence="3 13">
    <name type="scientific">Phytophthora fragariae</name>
    <dbReference type="NCBI Taxonomy" id="53985"/>
    <lineage>
        <taxon>Eukaryota</taxon>
        <taxon>Sar</taxon>
        <taxon>Stramenopiles</taxon>
        <taxon>Oomycota</taxon>
        <taxon>Peronosporomycetes</taxon>
        <taxon>Peronosporales</taxon>
        <taxon>Peronosporaceae</taxon>
        <taxon>Phytophthora</taxon>
    </lineage>
</organism>
<evidence type="ECO:0000256" key="2">
    <source>
        <dbReference type="SAM" id="Phobius"/>
    </source>
</evidence>
<dbReference type="Proteomes" id="UP000460718">
    <property type="component" value="Unassembled WGS sequence"/>
</dbReference>
<dbReference type="Proteomes" id="UP000440732">
    <property type="component" value="Unassembled WGS sequence"/>
</dbReference>
<feature type="transmembrane region" description="Helical" evidence="2">
    <location>
        <begin position="111"/>
        <end position="129"/>
    </location>
</feature>
<evidence type="ECO:0000313" key="9">
    <source>
        <dbReference type="EMBL" id="KAE9247405.1"/>
    </source>
</evidence>
<evidence type="ECO:0000313" key="16">
    <source>
        <dbReference type="Proteomes" id="UP000440367"/>
    </source>
</evidence>
<evidence type="ECO:0000313" key="12">
    <source>
        <dbReference type="EMBL" id="KAE9354242.1"/>
    </source>
</evidence>
<evidence type="ECO:0000313" key="4">
    <source>
        <dbReference type="EMBL" id="KAE9022572.1"/>
    </source>
</evidence>
<feature type="compositionally biased region" description="Polar residues" evidence="1">
    <location>
        <begin position="43"/>
        <end position="57"/>
    </location>
</feature>
<comment type="caution">
    <text evidence="3">The sequence shown here is derived from an EMBL/GenBank/DDBJ whole genome shotgun (WGS) entry which is preliminary data.</text>
</comment>
<keyword evidence="2" id="KW-1133">Transmembrane helix</keyword>
<evidence type="ECO:0000313" key="13">
    <source>
        <dbReference type="Proteomes" id="UP000429523"/>
    </source>
</evidence>
<protein>
    <recommendedName>
        <fullName evidence="23">Transmembrane protein</fullName>
    </recommendedName>
</protein>
<evidence type="ECO:0000313" key="6">
    <source>
        <dbReference type="EMBL" id="KAE9129632.1"/>
    </source>
</evidence>
<keyword evidence="2" id="KW-0472">Membrane</keyword>
<dbReference type="EMBL" id="QXGB01000169">
    <property type="protein sequence ID" value="KAE9226720.1"/>
    <property type="molecule type" value="Genomic_DNA"/>
</dbReference>
<evidence type="ECO:0000313" key="15">
    <source>
        <dbReference type="Proteomes" id="UP000437068"/>
    </source>
</evidence>
<dbReference type="Proteomes" id="UP000486351">
    <property type="component" value="Unassembled WGS sequence"/>
</dbReference>
<dbReference type="EMBL" id="QXGC01000148">
    <property type="protein sequence ID" value="KAE9247405.1"/>
    <property type="molecule type" value="Genomic_DNA"/>
</dbReference>
<evidence type="ECO:0000313" key="8">
    <source>
        <dbReference type="EMBL" id="KAE9226720.1"/>
    </source>
</evidence>
<dbReference type="Proteomes" id="UP000433483">
    <property type="component" value="Unassembled WGS sequence"/>
</dbReference>
<evidence type="ECO:0000313" key="17">
    <source>
        <dbReference type="Proteomes" id="UP000440732"/>
    </source>
</evidence>
<feature type="compositionally biased region" description="Basic and acidic residues" evidence="1">
    <location>
        <begin position="25"/>
        <end position="34"/>
    </location>
</feature>
<dbReference type="EMBL" id="QXFZ01000198">
    <property type="protein sequence ID" value="KAE9127454.1"/>
    <property type="molecule type" value="Genomic_DNA"/>
</dbReference>
<evidence type="ECO:0000313" key="22">
    <source>
        <dbReference type="Proteomes" id="UP000488956"/>
    </source>
</evidence>
<evidence type="ECO:0000313" key="14">
    <source>
        <dbReference type="Proteomes" id="UP000433483"/>
    </source>
</evidence>
<keyword evidence="2" id="KW-0812">Transmembrane</keyword>
<dbReference type="EMBL" id="QXGD01000215">
    <property type="protein sequence ID" value="KAE9247485.1"/>
    <property type="molecule type" value="Genomic_DNA"/>
</dbReference>
<evidence type="ECO:0008006" key="23">
    <source>
        <dbReference type="Google" id="ProtNLM"/>
    </source>
</evidence>
<evidence type="ECO:0000313" key="3">
    <source>
        <dbReference type="EMBL" id="KAE8945390.1"/>
    </source>
</evidence>
<dbReference type="AlphaFoldDB" id="A0A6A3FN23"/>
<dbReference type="Proteomes" id="UP000476176">
    <property type="component" value="Unassembled WGS sequence"/>
</dbReference>
<dbReference type="EMBL" id="QXGA01000128">
    <property type="protein sequence ID" value="KAE9151863.1"/>
    <property type="molecule type" value="Genomic_DNA"/>
</dbReference>
<dbReference type="EMBL" id="QXGE01000159">
    <property type="protein sequence ID" value="KAE9322123.1"/>
    <property type="molecule type" value="Genomic_DNA"/>
</dbReference>
<reference evidence="13 14" key="1">
    <citation type="submission" date="2018-08" db="EMBL/GenBank/DDBJ databases">
        <title>Genomic investigation of the strawberry pathogen Phytophthora fragariae indicates pathogenicity is determined by transcriptional variation in three key races.</title>
        <authorList>
            <person name="Adams T.M."/>
            <person name="Armitage A.D."/>
            <person name="Sobczyk M.K."/>
            <person name="Bates H.J."/>
            <person name="Dunwell J.M."/>
            <person name="Nellist C.F."/>
            <person name="Harrison R.J."/>
        </authorList>
    </citation>
    <scope>NUCLEOTIDE SEQUENCE [LARGE SCALE GENOMIC DNA]</scope>
    <source>
        <strain evidence="11 15">A4</strain>
        <strain evidence="10 16">BC-1</strain>
        <strain evidence="9 20">BC-23</strain>
        <strain evidence="8 14">NOV-27</strain>
        <strain evidence="7 17">NOV-5</strain>
        <strain evidence="5 18">NOV-71</strain>
        <strain evidence="12 21">NOV-77</strain>
        <strain evidence="3 13">NOV-9</strain>
        <strain evidence="6 22">ONT-3</strain>
        <strain evidence="4 19">SCRP245</strain>
    </source>
</reference>
<evidence type="ECO:0000313" key="10">
    <source>
        <dbReference type="EMBL" id="KAE9247485.1"/>
    </source>
</evidence>
<gene>
    <name evidence="11" type="ORF">PF001_g4550</name>
    <name evidence="10" type="ORF">PF002_g6250</name>
    <name evidence="9" type="ORF">PF004_g4334</name>
    <name evidence="8" type="ORF">PF005_g5004</name>
    <name evidence="7" type="ORF">PF006_g3854</name>
    <name evidence="5" type="ORF">PF007_g5598</name>
    <name evidence="12" type="ORF">PF008_g4620</name>
    <name evidence="3" type="ORF">PF009_g4970</name>
    <name evidence="6" type="ORF">PF010_g4129</name>
    <name evidence="4" type="ORF">PF011_g4384</name>
</gene>
<evidence type="ECO:0000313" key="19">
    <source>
        <dbReference type="Proteomes" id="UP000460718"/>
    </source>
</evidence>
<evidence type="ECO:0000313" key="5">
    <source>
        <dbReference type="EMBL" id="KAE9127454.1"/>
    </source>
</evidence>
<dbReference type="EMBL" id="QXFW01000159">
    <property type="protein sequence ID" value="KAE9022572.1"/>
    <property type="molecule type" value="Genomic_DNA"/>
</dbReference>
<name>A0A6A3FN23_9STRA</name>
<feature type="region of interest" description="Disordered" evidence="1">
    <location>
        <begin position="1"/>
        <end position="57"/>
    </location>
</feature>
<accession>A0A6A3FN23</accession>
<dbReference type="Proteomes" id="UP000488956">
    <property type="component" value="Unassembled WGS sequence"/>
</dbReference>
<evidence type="ECO:0000313" key="18">
    <source>
        <dbReference type="Proteomes" id="UP000441208"/>
    </source>
</evidence>
<dbReference type="Proteomes" id="UP000429523">
    <property type="component" value="Unassembled WGS sequence"/>
</dbReference>
<evidence type="ECO:0000313" key="20">
    <source>
        <dbReference type="Proteomes" id="UP000476176"/>
    </source>
</evidence>
<dbReference type="OrthoDB" id="120201at2759"/>
<dbReference type="EMBL" id="QXGF01000160">
    <property type="protein sequence ID" value="KAE8945390.1"/>
    <property type="molecule type" value="Genomic_DNA"/>
</dbReference>
<feature type="transmembrane region" description="Helical" evidence="2">
    <location>
        <begin position="220"/>
        <end position="243"/>
    </location>
</feature>
<keyword evidence="14" id="KW-1185">Reference proteome</keyword>